<keyword evidence="1" id="KW-1133">Transmembrane helix</keyword>
<evidence type="ECO:0000313" key="3">
    <source>
        <dbReference type="Proteomes" id="UP000722125"/>
    </source>
</evidence>
<comment type="caution">
    <text evidence="2">The sequence shown here is derived from an EMBL/GenBank/DDBJ whole genome shotgun (WGS) entry which is preliminary data.</text>
</comment>
<reference evidence="2 3" key="1">
    <citation type="submission" date="2021-05" db="EMBL/GenBank/DDBJ databases">
        <title>Description of Cellulomonas sp. DKR-3 sp. nov.</title>
        <authorList>
            <person name="Dahal R.H."/>
            <person name="Chaudhary D.K."/>
        </authorList>
    </citation>
    <scope>NUCLEOTIDE SEQUENCE [LARGE SCALE GENOMIC DNA]</scope>
    <source>
        <strain evidence="2 3">DKR-3</strain>
    </source>
</reference>
<dbReference type="Proteomes" id="UP000722125">
    <property type="component" value="Unassembled WGS sequence"/>
</dbReference>
<keyword evidence="1" id="KW-0812">Transmembrane</keyword>
<name>A0ABS5TZ18_9CELL</name>
<gene>
    <name evidence="2" type="ORF">KIN34_08950</name>
</gene>
<sequence>MSQFTPSAYTAATTELRSGLALLDQSAARLESALESALSQWWVADALADGLRWCVDRLSELARATATRIRELAQGIAAPLRFYFQADDWTDVVASPASVVAATVAPDALRAPLWWSGDAADRYQQAVAGQSPAAQQMAEVGRTASRSLATCAVAGCAFYLALGWVVAKLVATSIAAIGLLGSAVFSWAGLALVVEQAAVSAALVSAAVAALVATQTAAADAVVEVGAAAGSGTAFPNGVWPRGTA</sequence>
<feature type="transmembrane region" description="Helical" evidence="1">
    <location>
        <begin position="147"/>
        <end position="167"/>
    </location>
</feature>
<accession>A0ABS5TZ18</accession>
<protein>
    <submittedName>
        <fullName evidence="2">Uncharacterized protein</fullName>
    </submittedName>
</protein>
<dbReference type="EMBL" id="JAHBOH010000001">
    <property type="protein sequence ID" value="MBT0994412.1"/>
    <property type="molecule type" value="Genomic_DNA"/>
</dbReference>
<feature type="transmembrane region" description="Helical" evidence="1">
    <location>
        <begin position="173"/>
        <end position="194"/>
    </location>
</feature>
<evidence type="ECO:0000313" key="2">
    <source>
        <dbReference type="EMBL" id="MBT0994412.1"/>
    </source>
</evidence>
<proteinExistence type="predicted"/>
<keyword evidence="3" id="KW-1185">Reference proteome</keyword>
<organism evidence="2 3">
    <name type="scientific">Cellulomonas fulva</name>
    <dbReference type="NCBI Taxonomy" id="2835530"/>
    <lineage>
        <taxon>Bacteria</taxon>
        <taxon>Bacillati</taxon>
        <taxon>Actinomycetota</taxon>
        <taxon>Actinomycetes</taxon>
        <taxon>Micrococcales</taxon>
        <taxon>Cellulomonadaceae</taxon>
        <taxon>Cellulomonas</taxon>
    </lineage>
</organism>
<dbReference type="RefSeq" id="WP_214349438.1">
    <property type="nucleotide sequence ID" value="NZ_JAHBOH010000001.1"/>
</dbReference>
<evidence type="ECO:0000256" key="1">
    <source>
        <dbReference type="SAM" id="Phobius"/>
    </source>
</evidence>
<keyword evidence="1" id="KW-0472">Membrane</keyword>